<dbReference type="AlphaFoldDB" id="A0A5A7SIL3"/>
<dbReference type="Proteomes" id="UP000322244">
    <property type="component" value="Unassembled WGS sequence"/>
</dbReference>
<name>A0A5A7SIL3_9NOCA</name>
<evidence type="ECO:0000313" key="5">
    <source>
        <dbReference type="Proteomes" id="UP000322244"/>
    </source>
</evidence>
<evidence type="ECO:0000313" key="4">
    <source>
        <dbReference type="EMBL" id="KAA0024567.1"/>
    </source>
</evidence>
<accession>A0A5A7SIL3</accession>
<evidence type="ECO:0000259" key="3">
    <source>
        <dbReference type="Pfam" id="PF05532"/>
    </source>
</evidence>
<dbReference type="OrthoDB" id="2143260at2"/>
<gene>
    <name evidence="4" type="ORF">FOY51_00990</name>
</gene>
<comment type="similarity">
    <text evidence="1">Belongs to the UPF0337 (CsbD) family.</text>
</comment>
<dbReference type="InterPro" id="IPR036629">
    <property type="entry name" value="YjbJ_sf"/>
</dbReference>
<dbReference type="RefSeq" id="WP_149428342.1">
    <property type="nucleotide sequence ID" value="NZ_VLNY01000001.1"/>
</dbReference>
<dbReference type="EMBL" id="VLNY01000001">
    <property type="protein sequence ID" value="KAA0024567.1"/>
    <property type="molecule type" value="Genomic_DNA"/>
</dbReference>
<evidence type="ECO:0000256" key="1">
    <source>
        <dbReference type="ARBA" id="ARBA00009129"/>
    </source>
</evidence>
<protein>
    <submittedName>
        <fullName evidence="4">CsbD family protein</fullName>
    </submittedName>
</protein>
<feature type="region of interest" description="Disordered" evidence="2">
    <location>
        <begin position="1"/>
        <end position="35"/>
    </location>
</feature>
<proteinExistence type="inferred from homology"/>
<evidence type="ECO:0000256" key="2">
    <source>
        <dbReference type="SAM" id="MobiDB-lite"/>
    </source>
</evidence>
<comment type="caution">
    <text evidence="4">The sequence shown here is derived from an EMBL/GenBank/DDBJ whole genome shotgun (WGS) entry which is preliminary data.</text>
</comment>
<dbReference type="Gene3D" id="1.10.1470.10">
    <property type="entry name" value="YjbJ"/>
    <property type="match status" value="1"/>
</dbReference>
<dbReference type="InterPro" id="IPR008462">
    <property type="entry name" value="CsbD"/>
</dbReference>
<dbReference type="SUPFAM" id="SSF69047">
    <property type="entry name" value="Hypothetical protein YjbJ"/>
    <property type="match status" value="1"/>
</dbReference>
<keyword evidence="5" id="KW-1185">Reference proteome</keyword>
<feature type="domain" description="CsbD-like" evidence="3">
    <location>
        <begin position="5"/>
        <end position="55"/>
    </location>
</feature>
<dbReference type="Pfam" id="PF05532">
    <property type="entry name" value="CsbD"/>
    <property type="match status" value="1"/>
</dbReference>
<organism evidence="4 5">
    <name type="scientific">Antrihabitans cavernicola</name>
    <dbReference type="NCBI Taxonomy" id="2495913"/>
    <lineage>
        <taxon>Bacteria</taxon>
        <taxon>Bacillati</taxon>
        <taxon>Actinomycetota</taxon>
        <taxon>Actinomycetes</taxon>
        <taxon>Mycobacteriales</taxon>
        <taxon>Nocardiaceae</taxon>
        <taxon>Antrihabitans</taxon>
    </lineage>
</organism>
<reference evidence="4 5" key="1">
    <citation type="submission" date="2019-07" db="EMBL/GenBank/DDBJ databases">
        <title>Rhodococcus cavernicolus sp. nov., isolated from a cave.</title>
        <authorList>
            <person name="Lee S.D."/>
        </authorList>
    </citation>
    <scope>NUCLEOTIDE SEQUENCE [LARGE SCALE GENOMIC DNA]</scope>
    <source>
        <strain evidence="4 5">C1-24</strain>
    </source>
</reference>
<sequence length="65" mass="6492">MGIADKASNAAEDFGGKAKEAAGNLTGNDELAGEGKADQISSAIKDGVEKAKDALGDLKDKLTGN</sequence>